<feature type="non-terminal residue" evidence="1">
    <location>
        <position position="32"/>
    </location>
</feature>
<evidence type="ECO:0000313" key="1">
    <source>
        <dbReference type="EMBL" id="KGA13148.1"/>
    </source>
</evidence>
<organism evidence="1">
    <name type="scientific">freshwater metagenome</name>
    <dbReference type="NCBI Taxonomy" id="449393"/>
    <lineage>
        <taxon>unclassified sequences</taxon>
        <taxon>metagenomes</taxon>
        <taxon>ecological metagenomes</taxon>
    </lineage>
</organism>
<proteinExistence type="predicted"/>
<accession>A0A094S5K5</accession>
<dbReference type="AlphaFoldDB" id="A0A094S5K5"/>
<dbReference type="EMBL" id="JNSL01000199">
    <property type="protein sequence ID" value="KGA13148.1"/>
    <property type="molecule type" value="Genomic_DNA"/>
</dbReference>
<gene>
    <name evidence="1" type="ORF">GM51_20495</name>
</gene>
<name>A0A094S5K5_9ZZZZ</name>
<sequence length="32" mass="3465">MTAVSFPLSIDALTKDIKEGRIDTVIVAITDM</sequence>
<protein>
    <submittedName>
        <fullName evidence="1">Uncharacterized protein</fullName>
    </submittedName>
</protein>
<comment type="caution">
    <text evidence="1">The sequence shown here is derived from an EMBL/GenBank/DDBJ whole genome shotgun (WGS) entry which is preliminary data.</text>
</comment>
<reference evidence="1" key="1">
    <citation type="submission" date="2014-06" db="EMBL/GenBank/DDBJ databases">
        <title>Key roles for freshwater Actinobacteria revealed by deep metagenomic sequencing.</title>
        <authorList>
            <person name="Ghai R."/>
            <person name="Mizuno C.M."/>
            <person name="Picazo A."/>
            <person name="Camacho A."/>
            <person name="Rodriguez-Valera F."/>
        </authorList>
    </citation>
    <scope>NUCLEOTIDE SEQUENCE</scope>
</reference>